<dbReference type="InterPro" id="IPR020449">
    <property type="entry name" value="Tscrpt_reg_AraC-type_HTH"/>
</dbReference>
<dbReference type="EMBL" id="AP011177">
    <property type="protein sequence ID" value="BAJ02606.1"/>
    <property type="molecule type" value="Genomic_DNA"/>
</dbReference>
<sequence>MMKKVIMVSHYQGIAPQALRNVPVHSPSVFAIKQGRKLMNWHEESLHIGGGDWLLASAGSQLTFINEPHHQQFSSVQISFLQPPSQDLMDEFELGYNKEKGKETKHKANKEAGKAGVAQPSTYHRFHQDQSPKLSVNSKLTFAFEQLLAMEAEDLSTQVQSYYLNGFYRQLLEAGALEQLFPRDSPFLRERLSRYLAQSPGHDHHIERVCRHFFMSKSTLTRHLALEGTSFRQVLGEVRMLHGLSLMQQQTYRQVDLALLCGYQSESRFSQRFRKQFGVTPKRYMKTVRR</sequence>
<dbReference type="GO" id="GO:0005829">
    <property type="term" value="C:cytosol"/>
    <property type="evidence" value="ECO:0007669"/>
    <property type="project" value="TreeGrafter"/>
</dbReference>
<evidence type="ECO:0000256" key="3">
    <source>
        <dbReference type="ARBA" id="ARBA00023163"/>
    </source>
</evidence>
<dbReference type="AlphaFoldDB" id="D4ZLQ7"/>
<evidence type="ECO:0000256" key="2">
    <source>
        <dbReference type="ARBA" id="ARBA00023125"/>
    </source>
</evidence>
<evidence type="ECO:0000259" key="4">
    <source>
        <dbReference type="PROSITE" id="PS01124"/>
    </source>
</evidence>
<reference evidence="6" key="1">
    <citation type="journal article" date="2010" name="Mol. Biosyst.">
        <title>Complete genome sequence and comparative analysis of Shewanella violacea, a psychrophilic and piezophilic bacterium from deep sea floor sediments.</title>
        <authorList>
            <person name="Aono E."/>
            <person name="Baba T."/>
            <person name="Ara T."/>
            <person name="Nishi T."/>
            <person name="Nakamichi T."/>
            <person name="Inamoto E."/>
            <person name="Toyonaga H."/>
            <person name="Hasegawa M."/>
            <person name="Takai Y."/>
            <person name="Okumura Y."/>
            <person name="Baba M."/>
            <person name="Tomita M."/>
            <person name="Kato C."/>
            <person name="Oshima T."/>
            <person name="Nakasone K."/>
            <person name="Mori H."/>
        </authorList>
    </citation>
    <scope>NUCLEOTIDE SEQUENCE [LARGE SCALE GENOMIC DNA]</scope>
    <source>
        <strain evidence="6">JCM 10179 / CIP 106290 / LMG 19151 / DSS12</strain>
    </source>
</reference>
<evidence type="ECO:0000313" key="5">
    <source>
        <dbReference type="EMBL" id="BAJ02606.1"/>
    </source>
</evidence>
<name>D4ZLQ7_SHEVD</name>
<dbReference type="PANTHER" id="PTHR47894">
    <property type="entry name" value="HTH-TYPE TRANSCRIPTIONAL REGULATOR GADX"/>
    <property type="match status" value="1"/>
</dbReference>
<gene>
    <name evidence="5" type="ordered locus">SVI_2635</name>
</gene>
<organism evidence="5 6">
    <name type="scientific">Shewanella violacea (strain JCM 10179 / CIP 106290 / LMG 19151 / DSS12)</name>
    <dbReference type="NCBI Taxonomy" id="637905"/>
    <lineage>
        <taxon>Bacteria</taxon>
        <taxon>Pseudomonadati</taxon>
        <taxon>Pseudomonadota</taxon>
        <taxon>Gammaproteobacteria</taxon>
        <taxon>Alteromonadales</taxon>
        <taxon>Shewanellaceae</taxon>
        <taxon>Shewanella</taxon>
    </lineage>
</organism>
<dbReference type="InterPro" id="IPR018060">
    <property type="entry name" value="HTH_AraC"/>
</dbReference>
<dbReference type="PANTHER" id="PTHR47894:SF4">
    <property type="entry name" value="HTH-TYPE TRANSCRIPTIONAL REGULATOR GADX"/>
    <property type="match status" value="1"/>
</dbReference>
<dbReference type="HOGENOM" id="CLU_071578_1_2_6"/>
<accession>D4ZLQ7</accession>
<dbReference type="Gene3D" id="1.10.10.60">
    <property type="entry name" value="Homeodomain-like"/>
    <property type="match status" value="1"/>
</dbReference>
<keyword evidence="6" id="KW-1185">Reference proteome</keyword>
<evidence type="ECO:0000256" key="1">
    <source>
        <dbReference type="ARBA" id="ARBA00023015"/>
    </source>
</evidence>
<protein>
    <submittedName>
        <fullName evidence="5">AraC-type DNA-binding domain-containing protein</fullName>
    </submittedName>
</protein>
<dbReference type="SMART" id="SM00342">
    <property type="entry name" value="HTH_ARAC"/>
    <property type="match status" value="1"/>
</dbReference>
<keyword evidence="3" id="KW-0804">Transcription</keyword>
<dbReference type="GO" id="GO:0000976">
    <property type="term" value="F:transcription cis-regulatory region binding"/>
    <property type="evidence" value="ECO:0007669"/>
    <property type="project" value="TreeGrafter"/>
</dbReference>
<dbReference type="PRINTS" id="PR00032">
    <property type="entry name" value="HTHARAC"/>
</dbReference>
<keyword evidence="2 5" id="KW-0238">DNA-binding</keyword>
<feature type="domain" description="HTH araC/xylS-type" evidence="4">
    <location>
        <begin position="190"/>
        <end position="287"/>
    </location>
</feature>
<dbReference type="PROSITE" id="PS01124">
    <property type="entry name" value="HTH_ARAC_FAMILY_2"/>
    <property type="match status" value="1"/>
</dbReference>
<keyword evidence="1" id="KW-0805">Transcription regulation</keyword>
<dbReference type="Pfam" id="PF12833">
    <property type="entry name" value="HTH_18"/>
    <property type="match status" value="1"/>
</dbReference>
<dbReference type="GO" id="GO:0003700">
    <property type="term" value="F:DNA-binding transcription factor activity"/>
    <property type="evidence" value="ECO:0007669"/>
    <property type="project" value="InterPro"/>
</dbReference>
<dbReference type="eggNOG" id="COG2207">
    <property type="taxonomic scope" value="Bacteria"/>
</dbReference>
<dbReference type="Proteomes" id="UP000002350">
    <property type="component" value="Chromosome"/>
</dbReference>
<proteinExistence type="predicted"/>
<dbReference type="STRING" id="637905.SVI_2635"/>
<dbReference type="SUPFAM" id="SSF46689">
    <property type="entry name" value="Homeodomain-like"/>
    <property type="match status" value="1"/>
</dbReference>
<evidence type="ECO:0000313" key="6">
    <source>
        <dbReference type="Proteomes" id="UP000002350"/>
    </source>
</evidence>
<dbReference type="KEGG" id="svo:SVI_2635"/>
<dbReference type="InterPro" id="IPR009057">
    <property type="entry name" value="Homeodomain-like_sf"/>
</dbReference>